<evidence type="ECO:0000313" key="2">
    <source>
        <dbReference type="EMBL" id="EPE96266.1"/>
    </source>
</evidence>
<dbReference type="PROSITE" id="PS51977">
    <property type="entry name" value="WGR"/>
    <property type="match status" value="1"/>
</dbReference>
<name>S3HSR3_9HYPH</name>
<reference evidence="2 3" key="1">
    <citation type="journal article" date="2012" name="J. Bacteriol.">
        <title>Genome sequence of Rhizobium grahamii CCGE502, a broad-host-range symbiont with low nodulation competitiveness in Phaseolus vulgaris.</title>
        <authorList>
            <person name="Althabegoiti M.J."/>
            <person name="Lozano L."/>
            <person name="Torres-Tejerizo G."/>
            <person name="Ormeno-Orrillo E."/>
            <person name="Rogel M.A."/>
            <person name="Gonzalez V."/>
            <person name="Martinez-Romero E."/>
        </authorList>
    </citation>
    <scope>NUCLEOTIDE SEQUENCE [LARGE SCALE GENOMIC DNA]</scope>
    <source>
        <strain evidence="2 3">CCGE 502</strain>
    </source>
</reference>
<dbReference type="Gene3D" id="2.20.140.10">
    <property type="entry name" value="WGR domain"/>
    <property type="match status" value="1"/>
</dbReference>
<feature type="domain" description="WGR" evidence="1">
    <location>
        <begin position="4"/>
        <end position="83"/>
    </location>
</feature>
<protein>
    <recommendedName>
        <fullName evidence="1">WGR domain-containing protein</fullName>
    </recommendedName>
</protein>
<dbReference type="SMART" id="SM00773">
    <property type="entry name" value="WGR"/>
    <property type="match status" value="1"/>
</dbReference>
<dbReference type="InterPro" id="IPR036930">
    <property type="entry name" value="WGR_dom_sf"/>
</dbReference>
<dbReference type="InterPro" id="IPR008893">
    <property type="entry name" value="WGR_domain"/>
</dbReference>
<gene>
    <name evidence="2" type="ORF">RGCCGE502_20345</name>
</gene>
<dbReference type="EMBL" id="AEYE02000025">
    <property type="protein sequence ID" value="EPE96266.1"/>
    <property type="molecule type" value="Genomic_DNA"/>
</dbReference>
<dbReference type="STRING" id="990285.RGCCGE502_20345"/>
<dbReference type="CDD" id="cd07996">
    <property type="entry name" value="WGR_MMR_like"/>
    <property type="match status" value="1"/>
</dbReference>
<keyword evidence="3" id="KW-1185">Reference proteome</keyword>
<dbReference type="Pfam" id="PF05406">
    <property type="entry name" value="WGR"/>
    <property type="match status" value="1"/>
</dbReference>
<comment type="caution">
    <text evidence="2">The sequence shown here is derived from an EMBL/GenBank/DDBJ whole genome shotgun (WGS) entry which is preliminary data.</text>
</comment>
<dbReference type="InterPro" id="IPR049809">
    <property type="entry name" value="YehF/YfeS-like_WGR"/>
</dbReference>
<dbReference type="Proteomes" id="UP000014411">
    <property type="component" value="Unassembled WGS sequence"/>
</dbReference>
<proteinExistence type="predicted"/>
<dbReference type="SUPFAM" id="SSF142921">
    <property type="entry name" value="WGR domain-like"/>
    <property type="match status" value="1"/>
</dbReference>
<dbReference type="eggNOG" id="COG3831">
    <property type="taxonomic scope" value="Bacteria"/>
</dbReference>
<dbReference type="HOGENOM" id="CLU_155888_0_1_5"/>
<dbReference type="RefSeq" id="WP_016556038.1">
    <property type="nucleotide sequence ID" value="NZ_AEYE02000025.1"/>
</dbReference>
<evidence type="ECO:0000259" key="1">
    <source>
        <dbReference type="PROSITE" id="PS51977"/>
    </source>
</evidence>
<dbReference type="AlphaFoldDB" id="S3HSR3"/>
<organism evidence="2 3">
    <name type="scientific">Rhizobium grahamii CCGE 502</name>
    <dbReference type="NCBI Taxonomy" id="990285"/>
    <lineage>
        <taxon>Bacteria</taxon>
        <taxon>Pseudomonadati</taxon>
        <taxon>Pseudomonadota</taxon>
        <taxon>Alphaproteobacteria</taxon>
        <taxon>Hyphomicrobiales</taxon>
        <taxon>Rhizobiaceae</taxon>
        <taxon>Rhizobium/Agrobacterium group</taxon>
        <taxon>Rhizobium</taxon>
    </lineage>
</organism>
<accession>S3HSR3</accession>
<evidence type="ECO:0000313" key="3">
    <source>
        <dbReference type="Proteomes" id="UP000014411"/>
    </source>
</evidence>
<sequence>MLQPYHLYIERKDASRNMARFYALEVSVSLFGDTCLTRCWGRIGTRGQVKVQHFADEQTAVNAFLLLLREKRSRGYRAGSLSV</sequence>